<dbReference type="VEuPathDB" id="FungiDB:PCH_Pc20g05290"/>
<organism evidence="1 2">
    <name type="scientific">Penicillium rubens (strain ATCC 28089 / DSM 1075 / NRRL 1951 / Wisconsin 54-1255)</name>
    <name type="common">Penicillium chrysogenum</name>
    <dbReference type="NCBI Taxonomy" id="500485"/>
    <lineage>
        <taxon>Eukaryota</taxon>
        <taxon>Fungi</taxon>
        <taxon>Dikarya</taxon>
        <taxon>Ascomycota</taxon>
        <taxon>Pezizomycotina</taxon>
        <taxon>Eurotiomycetes</taxon>
        <taxon>Eurotiomycetidae</taxon>
        <taxon>Eurotiales</taxon>
        <taxon>Aspergillaceae</taxon>
        <taxon>Penicillium</taxon>
        <taxon>Penicillium chrysogenum species complex</taxon>
    </lineage>
</organism>
<name>B6HET9_PENRW</name>
<protein>
    <submittedName>
        <fullName evidence="1">Uncharacterized protein</fullName>
    </submittedName>
</protein>
<dbReference type="AlphaFoldDB" id="B6HET9"/>
<reference evidence="1 2" key="1">
    <citation type="journal article" date="2008" name="Nat. Biotechnol.">
        <title>Genome sequencing and analysis of the filamentous fungus Penicillium chrysogenum.</title>
        <authorList>
            <person name="van den Berg M.A."/>
            <person name="Albang R."/>
            <person name="Albermann K."/>
            <person name="Badger J.H."/>
            <person name="Daran J.-M."/>
            <person name="Driessen A.J.M."/>
            <person name="Garcia-Estrada C."/>
            <person name="Fedorova N.D."/>
            <person name="Harris D.M."/>
            <person name="Heijne W.H.M."/>
            <person name="Joardar V.S."/>
            <person name="Kiel J.A.K.W."/>
            <person name="Kovalchuk A."/>
            <person name="Martin J.F."/>
            <person name="Nierman W.C."/>
            <person name="Nijland J.G."/>
            <person name="Pronk J.T."/>
            <person name="Roubos J.A."/>
            <person name="van der Klei I.J."/>
            <person name="van Peij N.N.M.E."/>
            <person name="Veenhuis M."/>
            <person name="von Doehren H."/>
            <person name="Wagner C."/>
            <person name="Wortman J.R."/>
            <person name="Bovenberg R.A.L."/>
        </authorList>
    </citation>
    <scope>NUCLEOTIDE SEQUENCE [LARGE SCALE GENOMIC DNA]</scope>
    <source>
        <strain evidence="2">ATCC 28089 / DSM 1075 / NRRL 1951 / Wisconsin 54-1255</strain>
    </source>
</reference>
<proteinExistence type="predicted"/>
<dbReference type="HOGENOM" id="CLU_2210858_0_0_1"/>
<accession>B6HET9</accession>
<keyword evidence="2" id="KW-1185">Reference proteome</keyword>
<sequence>MVIGTRRAFEKRTNARAITSEESNVGTCSLWKRLKILQVIQGQTFPWSAFITNCGAWAPDQHCAHRDKEAGTNGFVSVVSLRDGRAREEWYSDYAKRSRTQYDGSYH</sequence>
<evidence type="ECO:0000313" key="2">
    <source>
        <dbReference type="Proteomes" id="UP000000724"/>
    </source>
</evidence>
<dbReference type="Proteomes" id="UP000000724">
    <property type="component" value="Contig Pc00c20"/>
</dbReference>
<gene>
    <name evidence="1" type="ORF">Pc20g05290</name>
    <name evidence="1" type="ORF">PCH_Pc20g05290</name>
</gene>
<evidence type="ECO:0000313" key="1">
    <source>
        <dbReference type="EMBL" id="CAP85858.1"/>
    </source>
</evidence>
<dbReference type="EMBL" id="AM920435">
    <property type="protein sequence ID" value="CAP85858.1"/>
    <property type="molecule type" value="Genomic_DNA"/>
</dbReference>